<dbReference type="Proteomes" id="UP000005291">
    <property type="component" value="Unassembled WGS sequence"/>
</dbReference>
<dbReference type="EMBL" id="CAIN01000302">
    <property type="protein sequence ID" value="CCI27845.1"/>
    <property type="molecule type" value="Genomic_DNA"/>
</dbReference>
<dbReference type="HOGENOM" id="CLU_3170238_0_0_3"/>
<dbReference type="AlphaFoldDB" id="I4I0M1"/>
<evidence type="ECO:0000313" key="2">
    <source>
        <dbReference type="Proteomes" id="UP000005291"/>
    </source>
</evidence>
<reference evidence="1 2" key="1">
    <citation type="submission" date="2012-04" db="EMBL/GenBank/DDBJ databases">
        <authorList>
            <person name="Genoscope - CEA"/>
        </authorList>
    </citation>
    <scope>NUCLEOTIDE SEQUENCE [LARGE SCALE GENOMIC DNA]</scope>
    <source>
        <strain evidence="1 2">9808</strain>
    </source>
</reference>
<organism evidence="1 2">
    <name type="scientific">Microcystis aeruginosa PCC 9808</name>
    <dbReference type="NCBI Taxonomy" id="1160284"/>
    <lineage>
        <taxon>Bacteria</taxon>
        <taxon>Bacillati</taxon>
        <taxon>Cyanobacteriota</taxon>
        <taxon>Cyanophyceae</taxon>
        <taxon>Oscillatoriophycideae</taxon>
        <taxon>Chroococcales</taxon>
        <taxon>Microcystaceae</taxon>
        <taxon>Microcystis</taxon>
    </lineage>
</organism>
<sequence>MQEEKAIFNINNTFYRPESKIVRDLGVLGAGIAQKERGSLIEPHTLT</sequence>
<name>I4I0M1_MICAE</name>
<evidence type="ECO:0000313" key="1">
    <source>
        <dbReference type="EMBL" id="CCI27845.1"/>
    </source>
</evidence>
<protein>
    <submittedName>
        <fullName evidence="1">Uncharacterized protein</fullName>
    </submittedName>
</protein>
<gene>
    <name evidence="1" type="ORF">MICAG_3700002</name>
</gene>
<accession>I4I0M1</accession>
<proteinExistence type="predicted"/>
<comment type="caution">
    <text evidence="1">The sequence shown here is derived from an EMBL/GenBank/DDBJ whole genome shotgun (WGS) entry which is preliminary data.</text>
</comment>